<gene>
    <name evidence="21" type="ORF">F7725_012613</name>
</gene>
<feature type="domain" description="Tyrosine specific protein phosphatases" evidence="19">
    <location>
        <begin position="169"/>
        <end position="226"/>
    </location>
</feature>
<dbReference type="GO" id="GO:0030837">
    <property type="term" value="P:negative regulation of actin filament polymerization"/>
    <property type="evidence" value="ECO:0007669"/>
    <property type="project" value="InterPro"/>
</dbReference>
<dbReference type="Pfam" id="PF08766">
    <property type="entry name" value="DEK_C"/>
    <property type="match status" value="1"/>
</dbReference>
<dbReference type="InterPro" id="IPR043587">
    <property type="entry name" value="Phosphatase_SSH-like"/>
</dbReference>
<keyword evidence="7" id="KW-0597">Phosphoprotein</keyword>
<feature type="domain" description="Tyrosine-protein phosphatase" evidence="18">
    <location>
        <begin position="107"/>
        <end position="248"/>
    </location>
</feature>
<organism evidence="21 22">
    <name type="scientific">Dissostichus mawsoni</name>
    <name type="common">Antarctic cod</name>
    <dbReference type="NCBI Taxonomy" id="36200"/>
    <lineage>
        <taxon>Eukaryota</taxon>
        <taxon>Metazoa</taxon>
        <taxon>Chordata</taxon>
        <taxon>Craniata</taxon>
        <taxon>Vertebrata</taxon>
        <taxon>Euteleostomi</taxon>
        <taxon>Actinopterygii</taxon>
        <taxon>Neopterygii</taxon>
        <taxon>Teleostei</taxon>
        <taxon>Neoteleostei</taxon>
        <taxon>Acanthomorphata</taxon>
        <taxon>Eupercaria</taxon>
        <taxon>Perciformes</taxon>
        <taxon>Notothenioidei</taxon>
        <taxon>Nototheniidae</taxon>
        <taxon>Dissostichus</taxon>
    </lineage>
</organism>
<proteinExistence type="inferred from homology"/>
<dbReference type="OrthoDB" id="5779068at2759"/>
<evidence type="ECO:0000256" key="5">
    <source>
        <dbReference type="ARBA" id="ARBA00013081"/>
    </source>
</evidence>
<sequence>MALTWMGYYESCIASEQSCINEWNAMKDLEITRPDSPTMFVEKPSERERTGCLIKAKLRSIMMCRDLENITCKEIRTELEQHMNCNLKEYKEFIDNEMLLILGQMDKPTLIFDHVYLGSEWNASNLEELQESGVGYILNITREIDNFFPGTFSYHNIRVYDEDATDLLAHWNETYNFIVKAKKNHSKCLVHCKMGVSRSASSVIAYGMKEFGWSLEKAYNFVKQKRSITRPNAGFMRQLAEYEGILDASKQRHNKLWHPNADCEMSEGQQGLSQCCGGEGGHRTPEPGMSPCCEEALSDKGAACPSPRRAVALEVDPAYNNYYFRRLSDSALDSEPSTPVRGPPLIGMEKVFIEIDDVERDALLDDEAFDSREGLPLPPVGPTADGTAAQTSSRGPEALEELRLRLEFSTVEEEDEEEVQKEEAEMEVLMQPDDGGGGEGGGGEETQDVDTEGNGMDLATLNENSNNNNHLSSPRPLNGKASSHHTLSWSDSKSKLKEDSPPLVSKLCLNPSPPEVPSASFPLSHTSSEGHLKPSLKSSVGLLRPCGPRCDCANCAAPPLQLSSTQMSST</sequence>
<keyword evidence="10" id="KW-0007">Acetylation</keyword>
<dbReference type="PROSITE" id="PS50056">
    <property type="entry name" value="TYR_PHOSPHATASE_2"/>
    <property type="match status" value="1"/>
</dbReference>
<evidence type="ECO:0000313" key="22">
    <source>
        <dbReference type="Proteomes" id="UP000518266"/>
    </source>
</evidence>
<feature type="domain" description="DEK-C" evidence="20">
    <location>
        <begin position="48"/>
        <end position="103"/>
    </location>
</feature>
<evidence type="ECO:0000256" key="17">
    <source>
        <dbReference type="SAM" id="MobiDB-lite"/>
    </source>
</evidence>
<dbReference type="Gene3D" id="1.10.10.60">
    <property type="entry name" value="Homeodomain-like"/>
    <property type="match status" value="1"/>
</dbReference>
<comment type="function">
    <text evidence="14">Protein phosphatase which regulates actin filament dynamics. Dephosphorylates and activates the actin binding/depolymerizing factor cofilin, which subsequently binds to actin filaments and stimulates their disassembly. Inhibitory phosphorylation of cofilin is mediated by LIMK1, which may also be dephosphorylated and inactivated by this protein.</text>
</comment>
<dbReference type="GO" id="GO:0030496">
    <property type="term" value="C:midbody"/>
    <property type="evidence" value="ECO:0007669"/>
    <property type="project" value="UniProtKB-SubCell"/>
</dbReference>
<dbReference type="AlphaFoldDB" id="A0A7J5YPE4"/>
<evidence type="ECO:0000259" key="19">
    <source>
        <dbReference type="PROSITE" id="PS50056"/>
    </source>
</evidence>
<evidence type="ECO:0000256" key="16">
    <source>
        <dbReference type="ARBA" id="ARBA00076772"/>
    </source>
</evidence>
<dbReference type="SMART" id="SM00195">
    <property type="entry name" value="DSPc"/>
    <property type="match status" value="1"/>
</dbReference>
<dbReference type="GO" id="GO:0004722">
    <property type="term" value="F:protein serine/threonine phosphatase activity"/>
    <property type="evidence" value="ECO:0007669"/>
    <property type="project" value="UniProtKB-EC"/>
</dbReference>
<comment type="catalytic activity">
    <reaction evidence="13">
        <text>O-phospho-L-threonyl-[protein] + H2O = L-threonyl-[protein] + phosphate</text>
        <dbReference type="Rhea" id="RHEA:47004"/>
        <dbReference type="Rhea" id="RHEA-COMP:11060"/>
        <dbReference type="Rhea" id="RHEA-COMP:11605"/>
        <dbReference type="ChEBI" id="CHEBI:15377"/>
        <dbReference type="ChEBI" id="CHEBI:30013"/>
        <dbReference type="ChEBI" id="CHEBI:43474"/>
        <dbReference type="ChEBI" id="CHEBI:61977"/>
        <dbReference type="EC" id="3.1.3.16"/>
    </reaction>
</comment>
<dbReference type="InterPro" id="IPR020422">
    <property type="entry name" value="TYR_PHOSPHATASE_DUAL_dom"/>
</dbReference>
<feature type="region of interest" description="Disordered" evidence="17">
    <location>
        <begin position="371"/>
        <end position="397"/>
    </location>
</feature>
<dbReference type="EMBL" id="JAAKFY010000010">
    <property type="protein sequence ID" value="KAF3850841.1"/>
    <property type="molecule type" value="Genomic_DNA"/>
</dbReference>
<keyword evidence="11" id="KW-0009">Actin-binding</keyword>
<dbReference type="PROSITE" id="PS50054">
    <property type="entry name" value="TYR_PHOSPHATASE_DUAL"/>
    <property type="match status" value="1"/>
</dbReference>
<evidence type="ECO:0000256" key="7">
    <source>
        <dbReference type="ARBA" id="ARBA00022553"/>
    </source>
</evidence>
<dbReference type="PROSITE" id="PS00383">
    <property type="entry name" value="TYR_PHOSPHATASE_1"/>
    <property type="match status" value="1"/>
</dbReference>
<dbReference type="SUPFAM" id="SSF52799">
    <property type="entry name" value="(Phosphotyrosine protein) phosphatases II"/>
    <property type="match status" value="1"/>
</dbReference>
<protein>
    <recommendedName>
        <fullName evidence="15">Protein phosphatase Slingshot homolog 1</fullName>
        <ecNumber evidence="5">3.1.3.16</ecNumber>
    </recommendedName>
    <alternativeName>
        <fullName evidence="16">SSH-like protein 1</fullName>
    </alternativeName>
</protein>
<evidence type="ECO:0000256" key="2">
    <source>
        <dbReference type="ARBA" id="ARBA00004245"/>
    </source>
</evidence>
<feature type="compositionally biased region" description="Polar residues" evidence="17">
    <location>
        <begin position="480"/>
        <end position="491"/>
    </location>
</feature>
<dbReference type="FunFam" id="1.10.10.60:FF:000423">
    <property type="entry name" value="Slingshot protein phosphatase 1a"/>
    <property type="match status" value="1"/>
</dbReference>
<dbReference type="InterPro" id="IPR000340">
    <property type="entry name" value="Dual-sp_phosphatase_cat-dom"/>
</dbReference>
<evidence type="ECO:0000256" key="12">
    <source>
        <dbReference type="ARBA" id="ARBA00023212"/>
    </source>
</evidence>
<dbReference type="Gene3D" id="3.90.190.10">
    <property type="entry name" value="Protein tyrosine phosphatase superfamily"/>
    <property type="match status" value="1"/>
</dbReference>
<evidence type="ECO:0000256" key="11">
    <source>
        <dbReference type="ARBA" id="ARBA00023203"/>
    </source>
</evidence>
<keyword evidence="12" id="KW-0206">Cytoskeleton</keyword>
<name>A0A7J5YPE4_DISMA</name>
<dbReference type="InterPro" id="IPR014876">
    <property type="entry name" value="DEK_C"/>
</dbReference>
<evidence type="ECO:0000256" key="9">
    <source>
        <dbReference type="ARBA" id="ARBA00022912"/>
    </source>
</evidence>
<keyword evidence="22" id="KW-1185">Reference proteome</keyword>
<dbReference type="PANTHER" id="PTHR45864:SF5">
    <property type="entry name" value="PROTEIN PHOSPHATASE SLINGSHOT HOMOLOG 1"/>
    <property type="match status" value="1"/>
</dbReference>
<feature type="compositionally biased region" description="Low complexity" evidence="17">
    <location>
        <begin position="461"/>
        <end position="478"/>
    </location>
</feature>
<dbReference type="SUPFAM" id="SSF109715">
    <property type="entry name" value="DEK C-terminal domain"/>
    <property type="match status" value="1"/>
</dbReference>
<dbReference type="InterPro" id="IPR016130">
    <property type="entry name" value="Tyr_Pase_AS"/>
</dbReference>
<dbReference type="GO" id="GO:0005856">
    <property type="term" value="C:cytoskeleton"/>
    <property type="evidence" value="ECO:0007669"/>
    <property type="project" value="UniProtKB-SubCell"/>
</dbReference>
<comment type="subcellular location">
    <subcellularLocation>
        <location evidence="3">Cleavage furrow</location>
    </subcellularLocation>
    <subcellularLocation>
        <location evidence="2">Cytoplasm</location>
        <location evidence="2">Cytoskeleton</location>
    </subcellularLocation>
    <subcellularLocation>
        <location evidence="1">Midbody</location>
    </subcellularLocation>
</comment>
<evidence type="ECO:0000259" key="20">
    <source>
        <dbReference type="PROSITE" id="PS51998"/>
    </source>
</evidence>
<keyword evidence="8" id="KW-0378">Hydrolase</keyword>
<dbReference type="InterPro" id="IPR029021">
    <property type="entry name" value="Prot-tyrosine_phosphatase-like"/>
</dbReference>
<dbReference type="PROSITE" id="PS51998">
    <property type="entry name" value="DEK_C"/>
    <property type="match status" value="1"/>
</dbReference>
<dbReference type="GO" id="GO:0032154">
    <property type="term" value="C:cleavage furrow"/>
    <property type="evidence" value="ECO:0007669"/>
    <property type="project" value="UniProtKB-SubCell"/>
</dbReference>
<evidence type="ECO:0000256" key="15">
    <source>
        <dbReference type="ARBA" id="ARBA00067363"/>
    </source>
</evidence>
<dbReference type="Proteomes" id="UP000518266">
    <property type="component" value="Unassembled WGS sequence"/>
</dbReference>
<dbReference type="PANTHER" id="PTHR45864">
    <property type="entry name" value="SLINGSHOT PROTEIN PHOSPHATASE HOMOLOG"/>
    <property type="match status" value="1"/>
</dbReference>
<comment type="similarity">
    <text evidence="4">Belongs to the protein-tyrosine phosphatase family.</text>
</comment>
<evidence type="ECO:0000259" key="18">
    <source>
        <dbReference type="PROSITE" id="PS50054"/>
    </source>
</evidence>
<evidence type="ECO:0000256" key="3">
    <source>
        <dbReference type="ARBA" id="ARBA00004626"/>
    </source>
</evidence>
<dbReference type="EC" id="3.1.3.16" evidence="5"/>
<feature type="compositionally biased region" description="Gly residues" evidence="17">
    <location>
        <begin position="434"/>
        <end position="444"/>
    </location>
</feature>
<comment type="caution">
    <text evidence="21">The sequence shown here is derived from an EMBL/GenBank/DDBJ whole genome shotgun (WGS) entry which is preliminary data.</text>
</comment>
<evidence type="ECO:0000256" key="6">
    <source>
        <dbReference type="ARBA" id="ARBA00022490"/>
    </source>
</evidence>
<evidence type="ECO:0000256" key="1">
    <source>
        <dbReference type="ARBA" id="ARBA00004214"/>
    </source>
</evidence>
<dbReference type="FunFam" id="3.90.190.10:FF:000004">
    <property type="entry name" value="Protein phosphatase Slingshot homolog 2"/>
    <property type="match status" value="1"/>
</dbReference>
<evidence type="ECO:0000256" key="4">
    <source>
        <dbReference type="ARBA" id="ARBA00009580"/>
    </source>
</evidence>
<keyword evidence="6" id="KW-0963">Cytoplasm</keyword>
<evidence type="ECO:0000256" key="8">
    <source>
        <dbReference type="ARBA" id="ARBA00022801"/>
    </source>
</evidence>
<dbReference type="InterPro" id="IPR000387">
    <property type="entry name" value="Tyr_Pase_dom"/>
</dbReference>
<evidence type="ECO:0000256" key="14">
    <source>
        <dbReference type="ARBA" id="ARBA00056712"/>
    </source>
</evidence>
<feature type="region of interest" description="Disordered" evidence="17">
    <location>
        <begin position="430"/>
        <end position="538"/>
    </location>
</feature>
<dbReference type="GO" id="GO:0003779">
    <property type="term" value="F:actin binding"/>
    <property type="evidence" value="ECO:0007669"/>
    <property type="project" value="UniProtKB-KW"/>
</dbReference>
<evidence type="ECO:0000256" key="10">
    <source>
        <dbReference type="ARBA" id="ARBA00022990"/>
    </source>
</evidence>
<evidence type="ECO:0000313" key="21">
    <source>
        <dbReference type="EMBL" id="KAF3850841.1"/>
    </source>
</evidence>
<accession>A0A7J5YPE4</accession>
<dbReference type="Pfam" id="PF00782">
    <property type="entry name" value="DSPc"/>
    <property type="match status" value="1"/>
</dbReference>
<reference evidence="21 22" key="1">
    <citation type="submission" date="2020-03" db="EMBL/GenBank/DDBJ databases">
        <title>Dissostichus mawsoni Genome sequencing and assembly.</title>
        <authorList>
            <person name="Park H."/>
        </authorList>
    </citation>
    <scope>NUCLEOTIDE SEQUENCE [LARGE SCALE GENOMIC DNA]</scope>
    <source>
        <strain evidence="21">DM0001</strain>
        <tissue evidence="21">Muscle</tissue>
    </source>
</reference>
<evidence type="ECO:0000256" key="13">
    <source>
        <dbReference type="ARBA" id="ARBA00048336"/>
    </source>
</evidence>
<keyword evidence="9" id="KW-0904">Protein phosphatase</keyword>